<comment type="caution">
    <text evidence="8">The sequence shown here is derived from an EMBL/GenBank/DDBJ whole genome shotgun (WGS) entry which is preliminary data.</text>
</comment>
<dbReference type="PANTHER" id="PTHR42732">
    <property type="entry name" value="BETA-GALACTOSIDASE"/>
    <property type="match status" value="1"/>
</dbReference>
<dbReference type="InterPro" id="IPR006102">
    <property type="entry name" value="Ig-like_GH2"/>
</dbReference>
<evidence type="ECO:0000259" key="7">
    <source>
        <dbReference type="Pfam" id="PF02837"/>
    </source>
</evidence>
<evidence type="ECO:0000313" key="9">
    <source>
        <dbReference type="Proteomes" id="UP000054988"/>
    </source>
</evidence>
<organism evidence="8 9">
    <name type="scientific">Moniliophthora roreri</name>
    <name type="common">Frosty pod rot fungus</name>
    <name type="synonym">Monilia roreri</name>
    <dbReference type="NCBI Taxonomy" id="221103"/>
    <lineage>
        <taxon>Eukaryota</taxon>
        <taxon>Fungi</taxon>
        <taxon>Dikarya</taxon>
        <taxon>Basidiomycota</taxon>
        <taxon>Agaricomycotina</taxon>
        <taxon>Agaricomycetes</taxon>
        <taxon>Agaricomycetidae</taxon>
        <taxon>Agaricales</taxon>
        <taxon>Marasmiineae</taxon>
        <taxon>Marasmiaceae</taxon>
        <taxon>Moniliophthora</taxon>
    </lineage>
</organism>
<name>A0A0W0FTA9_MONRR</name>
<dbReference type="InterPro" id="IPR017853">
    <property type="entry name" value="GH"/>
</dbReference>
<keyword evidence="3" id="KW-0326">Glycosidase</keyword>
<proteinExistence type="inferred from homology"/>
<dbReference type="Pfam" id="PF00703">
    <property type="entry name" value="Glyco_hydro_2"/>
    <property type="match status" value="1"/>
</dbReference>
<evidence type="ECO:0000256" key="5">
    <source>
        <dbReference type="SAM" id="SignalP"/>
    </source>
</evidence>
<dbReference type="InterPro" id="IPR036156">
    <property type="entry name" value="Beta-gal/glucu_dom_sf"/>
</dbReference>
<dbReference type="InterPro" id="IPR051913">
    <property type="entry name" value="GH2_Domain-Containing"/>
</dbReference>
<evidence type="ECO:0000256" key="2">
    <source>
        <dbReference type="ARBA" id="ARBA00022801"/>
    </source>
</evidence>
<feature type="domain" description="Glycosyl hydrolases family 2 sugar binding" evidence="7">
    <location>
        <begin position="125"/>
        <end position="236"/>
    </location>
</feature>
<evidence type="ECO:0000256" key="4">
    <source>
        <dbReference type="SAM" id="MobiDB-lite"/>
    </source>
</evidence>
<feature type="compositionally biased region" description="Gly residues" evidence="4">
    <location>
        <begin position="658"/>
        <end position="668"/>
    </location>
</feature>
<feature type="chain" id="PRO_5006902088" evidence="5">
    <location>
        <begin position="19"/>
        <end position="668"/>
    </location>
</feature>
<dbReference type="Gene3D" id="2.60.40.10">
    <property type="entry name" value="Immunoglobulins"/>
    <property type="match status" value="1"/>
</dbReference>
<dbReference type="Pfam" id="PF02837">
    <property type="entry name" value="Glyco_hydro_2_N"/>
    <property type="match status" value="1"/>
</dbReference>
<dbReference type="Gene3D" id="3.20.20.80">
    <property type="entry name" value="Glycosidases"/>
    <property type="match status" value="1"/>
</dbReference>
<dbReference type="InterPro" id="IPR013783">
    <property type="entry name" value="Ig-like_fold"/>
</dbReference>
<dbReference type="Proteomes" id="UP000054988">
    <property type="component" value="Unassembled WGS sequence"/>
</dbReference>
<dbReference type="InterPro" id="IPR008979">
    <property type="entry name" value="Galactose-bd-like_sf"/>
</dbReference>
<dbReference type="SUPFAM" id="SSF51445">
    <property type="entry name" value="(Trans)glycosidases"/>
    <property type="match status" value="1"/>
</dbReference>
<dbReference type="EMBL" id="LATX01001665">
    <property type="protein sequence ID" value="KTB39577.1"/>
    <property type="molecule type" value="Genomic_DNA"/>
</dbReference>
<evidence type="ECO:0000313" key="8">
    <source>
        <dbReference type="EMBL" id="KTB39577.1"/>
    </source>
</evidence>
<keyword evidence="5" id="KW-0732">Signal</keyword>
<feature type="region of interest" description="Disordered" evidence="4">
    <location>
        <begin position="646"/>
        <end position="668"/>
    </location>
</feature>
<dbReference type="eggNOG" id="KOG2024">
    <property type="taxonomic scope" value="Eukaryota"/>
</dbReference>
<feature type="signal peptide" evidence="5">
    <location>
        <begin position="1"/>
        <end position="18"/>
    </location>
</feature>
<keyword evidence="2 8" id="KW-0378">Hydrolase</keyword>
<protein>
    <submittedName>
        <fullName evidence="8">Putative glycoside hydrolase family 2 protein</fullName>
    </submittedName>
</protein>
<reference evidence="8 9" key="1">
    <citation type="submission" date="2015-12" db="EMBL/GenBank/DDBJ databases">
        <title>Draft genome sequence of Moniliophthora roreri, the causal agent of frosty pod rot of cacao.</title>
        <authorList>
            <person name="Aime M.C."/>
            <person name="Diaz-Valderrama J.R."/>
            <person name="Kijpornyongpan T."/>
            <person name="Phillips-Mora W."/>
        </authorList>
    </citation>
    <scope>NUCLEOTIDE SEQUENCE [LARGE SCALE GENOMIC DNA]</scope>
    <source>
        <strain evidence="8 9">MCA 2952</strain>
    </source>
</reference>
<dbReference type="Gene3D" id="2.60.120.260">
    <property type="entry name" value="Galactose-binding domain-like"/>
    <property type="match status" value="1"/>
</dbReference>
<sequence length="668" mass="74714">MKLFQVVLLLSIGAGVIAQLPKNGGLTDDRPTYPSPEEAQYALVEPKLRTRWTDPVSSNPSNVWPEYPRPQLRRDTWANLNGVWEFELADSRNAISSLPTNRTLDQRILVPFCIESGLSGIALQSKFSWYRRTFSVPSSFPEGENVVLHFAAVDYHTTVFVNGQEVGTHEGGYDKFFFDITSFLTGNREENELIVFVYDPTDGEGENIVLGKQRILPSHIFYTPCSGIWQTVSLESVPSSEHITSLQLRAFADGTINTTVSTSSPDSQTPVILNILSPADNSQILFTANGTSNSLWVFTAQIPELQLWSPDSPNLYNITITLGEDVISTYTGFRTIEKKEVNGVQRFVLNGSPVFQFGPLDQGYWPDGLHSPPSYDAMVWDLEYIKGLGMNFLRKHIKIEPDLFYYAADKLGIMLMQDMPALNIAEINEAQQAEFERQLDIVVNTHLSFPSILSFVIYNEGWGQQSSHPETYLVPRLRALLAGHQLINAISGWNDLGQDAPGDFHDNHHYSTPQCGTPFSSLASTPYDEARIGFQGEFGGVGVNTTIEHLWKDPEAIRDIPQTYEIDKDTGVWNYRALRVIAELREQTTLFGHCNGAVYTQTTDVEGEVNGFVTYDREIEHVDRELWIAAIQGLYEAFKKSVETGPEGEWSQSEWANKGGGEAPLGAF</sequence>
<dbReference type="InterPro" id="IPR006104">
    <property type="entry name" value="Glyco_hydro_2_N"/>
</dbReference>
<dbReference type="AlphaFoldDB" id="A0A0W0FTA9"/>
<comment type="similarity">
    <text evidence="1">Belongs to the glycosyl hydrolase 2 family.</text>
</comment>
<dbReference type="PANTHER" id="PTHR42732:SF2">
    <property type="entry name" value="BETA-MANNOSIDASE"/>
    <property type="match status" value="1"/>
</dbReference>
<feature type="domain" description="Glycoside hydrolase family 2 immunoglobulin-like beta-sandwich" evidence="6">
    <location>
        <begin position="281"/>
        <end position="334"/>
    </location>
</feature>
<gene>
    <name evidence="8" type="ORF">WG66_7846</name>
</gene>
<evidence type="ECO:0000256" key="3">
    <source>
        <dbReference type="ARBA" id="ARBA00023295"/>
    </source>
</evidence>
<evidence type="ECO:0000259" key="6">
    <source>
        <dbReference type="Pfam" id="PF00703"/>
    </source>
</evidence>
<dbReference type="SUPFAM" id="SSF49303">
    <property type="entry name" value="beta-Galactosidase/glucuronidase domain"/>
    <property type="match status" value="1"/>
</dbReference>
<dbReference type="SUPFAM" id="SSF49785">
    <property type="entry name" value="Galactose-binding domain-like"/>
    <property type="match status" value="1"/>
</dbReference>
<dbReference type="GO" id="GO:0004553">
    <property type="term" value="F:hydrolase activity, hydrolyzing O-glycosyl compounds"/>
    <property type="evidence" value="ECO:0007669"/>
    <property type="project" value="InterPro"/>
</dbReference>
<accession>A0A0W0FTA9</accession>
<dbReference type="GO" id="GO:0005975">
    <property type="term" value="P:carbohydrate metabolic process"/>
    <property type="evidence" value="ECO:0007669"/>
    <property type="project" value="InterPro"/>
</dbReference>
<evidence type="ECO:0000256" key="1">
    <source>
        <dbReference type="ARBA" id="ARBA00007401"/>
    </source>
</evidence>